<accession>A0A7W8B746</accession>
<dbReference type="AlphaFoldDB" id="A0A7W8B746"/>
<protein>
    <recommendedName>
        <fullName evidence="3">IS630 family transposase</fullName>
    </recommendedName>
</protein>
<comment type="caution">
    <text evidence="1">The sequence shown here is derived from an EMBL/GenBank/DDBJ whole genome shotgun (WGS) entry which is preliminary data.</text>
</comment>
<sequence length="41" mass="4753">DKHLDRTLRRSLRHIQHRPDLIDGCHAATGLTLTTSHPERQ</sequence>
<dbReference type="Proteomes" id="UP000549009">
    <property type="component" value="Unassembled WGS sequence"/>
</dbReference>
<gene>
    <name evidence="1" type="ORF">FHS40_009192</name>
</gene>
<evidence type="ECO:0000313" key="1">
    <source>
        <dbReference type="EMBL" id="MBB5110062.1"/>
    </source>
</evidence>
<feature type="non-terminal residue" evidence="1">
    <location>
        <position position="1"/>
    </location>
</feature>
<evidence type="ECO:0008006" key="3">
    <source>
        <dbReference type="Google" id="ProtNLM"/>
    </source>
</evidence>
<reference evidence="1 2" key="1">
    <citation type="submission" date="2020-08" db="EMBL/GenBank/DDBJ databases">
        <title>Genomic Encyclopedia of Type Strains, Phase III (KMG-III): the genomes of soil and plant-associated and newly described type strains.</title>
        <authorList>
            <person name="Whitman W."/>
        </authorList>
    </citation>
    <scope>NUCLEOTIDE SEQUENCE [LARGE SCALE GENOMIC DNA]</scope>
    <source>
        <strain evidence="1 2">CECT 3146</strain>
    </source>
</reference>
<keyword evidence="2" id="KW-1185">Reference proteome</keyword>
<organism evidence="1 2">
    <name type="scientific">Streptomyces spectabilis</name>
    <dbReference type="NCBI Taxonomy" id="68270"/>
    <lineage>
        <taxon>Bacteria</taxon>
        <taxon>Bacillati</taxon>
        <taxon>Actinomycetota</taxon>
        <taxon>Actinomycetes</taxon>
        <taxon>Kitasatosporales</taxon>
        <taxon>Streptomycetaceae</taxon>
        <taxon>Streptomyces</taxon>
    </lineage>
</organism>
<dbReference type="EMBL" id="JACHJD010000065">
    <property type="protein sequence ID" value="MBB5110062.1"/>
    <property type="molecule type" value="Genomic_DNA"/>
</dbReference>
<proteinExistence type="predicted"/>
<name>A0A7W8B746_STRST</name>
<evidence type="ECO:0000313" key="2">
    <source>
        <dbReference type="Proteomes" id="UP000549009"/>
    </source>
</evidence>